<feature type="region of interest" description="Disordered" evidence="1">
    <location>
        <begin position="19"/>
        <end position="73"/>
    </location>
</feature>
<gene>
    <name evidence="2" type="ORF">E2C01_100972</name>
</gene>
<evidence type="ECO:0000313" key="2">
    <source>
        <dbReference type="EMBL" id="MPD05241.1"/>
    </source>
</evidence>
<accession>A0A5B7K8C3</accession>
<protein>
    <submittedName>
        <fullName evidence="2">Uncharacterized protein</fullName>
    </submittedName>
</protein>
<keyword evidence="3" id="KW-1185">Reference proteome</keyword>
<sequence length="73" mass="8380">MVNPFYWRSSGDLPQAVPEECALESSHPPRPSSPPQNLPASRPSIFLYSWSHNQHHDQHPLHLDPRKSHHTPD</sequence>
<evidence type="ECO:0000313" key="3">
    <source>
        <dbReference type="Proteomes" id="UP000324222"/>
    </source>
</evidence>
<comment type="caution">
    <text evidence="2">The sequence shown here is derived from an EMBL/GenBank/DDBJ whole genome shotgun (WGS) entry which is preliminary data.</text>
</comment>
<organism evidence="2 3">
    <name type="scientific">Portunus trituberculatus</name>
    <name type="common">Swimming crab</name>
    <name type="synonym">Neptunus trituberculatus</name>
    <dbReference type="NCBI Taxonomy" id="210409"/>
    <lineage>
        <taxon>Eukaryota</taxon>
        <taxon>Metazoa</taxon>
        <taxon>Ecdysozoa</taxon>
        <taxon>Arthropoda</taxon>
        <taxon>Crustacea</taxon>
        <taxon>Multicrustacea</taxon>
        <taxon>Malacostraca</taxon>
        <taxon>Eumalacostraca</taxon>
        <taxon>Eucarida</taxon>
        <taxon>Decapoda</taxon>
        <taxon>Pleocyemata</taxon>
        <taxon>Brachyura</taxon>
        <taxon>Eubrachyura</taxon>
        <taxon>Portunoidea</taxon>
        <taxon>Portunidae</taxon>
        <taxon>Portuninae</taxon>
        <taxon>Portunus</taxon>
    </lineage>
</organism>
<proteinExistence type="predicted"/>
<feature type="compositionally biased region" description="Pro residues" evidence="1">
    <location>
        <begin position="28"/>
        <end position="37"/>
    </location>
</feature>
<name>A0A5B7K8C3_PORTR</name>
<feature type="compositionally biased region" description="Basic and acidic residues" evidence="1">
    <location>
        <begin position="54"/>
        <end position="73"/>
    </location>
</feature>
<evidence type="ECO:0000256" key="1">
    <source>
        <dbReference type="SAM" id="MobiDB-lite"/>
    </source>
</evidence>
<reference evidence="2 3" key="1">
    <citation type="submission" date="2019-05" db="EMBL/GenBank/DDBJ databases">
        <title>Another draft genome of Portunus trituberculatus and its Hox gene families provides insights of decapod evolution.</title>
        <authorList>
            <person name="Jeong J.-H."/>
            <person name="Song I."/>
            <person name="Kim S."/>
            <person name="Choi T."/>
            <person name="Kim D."/>
            <person name="Ryu S."/>
            <person name="Kim W."/>
        </authorList>
    </citation>
    <scope>NUCLEOTIDE SEQUENCE [LARGE SCALE GENOMIC DNA]</scope>
    <source>
        <tissue evidence="2">Muscle</tissue>
    </source>
</reference>
<dbReference type="Proteomes" id="UP000324222">
    <property type="component" value="Unassembled WGS sequence"/>
</dbReference>
<dbReference type="AlphaFoldDB" id="A0A5B7K8C3"/>
<dbReference type="EMBL" id="VSRR010145054">
    <property type="protein sequence ID" value="MPD05241.1"/>
    <property type="molecule type" value="Genomic_DNA"/>
</dbReference>